<dbReference type="OrthoDB" id="6744528at2759"/>
<gene>
    <name evidence="1" type="ORF">DIABBA_LOCUS881</name>
</gene>
<dbReference type="AlphaFoldDB" id="A0A9N9SPQ6"/>
<name>A0A9N9SPQ6_DIABA</name>
<organism evidence="1 2">
    <name type="scientific">Diabrotica balteata</name>
    <name type="common">Banded cucumber beetle</name>
    <dbReference type="NCBI Taxonomy" id="107213"/>
    <lineage>
        <taxon>Eukaryota</taxon>
        <taxon>Metazoa</taxon>
        <taxon>Ecdysozoa</taxon>
        <taxon>Arthropoda</taxon>
        <taxon>Hexapoda</taxon>
        <taxon>Insecta</taxon>
        <taxon>Pterygota</taxon>
        <taxon>Neoptera</taxon>
        <taxon>Endopterygota</taxon>
        <taxon>Coleoptera</taxon>
        <taxon>Polyphaga</taxon>
        <taxon>Cucujiformia</taxon>
        <taxon>Chrysomeloidea</taxon>
        <taxon>Chrysomelidae</taxon>
        <taxon>Galerucinae</taxon>
        <taxon>Diabroticina</taxon>
        <taxon>Diabroticites</taxon>
        <taxon>Diabrotica</taxon>
    </lineage>
</organism>
<evidence type="ECO:0000313" key="1">
    <source>
        <dbReference type="EMBL" id="CAG9826797.1"/>
    </source>
</evidence>
<dbReference type="EMBL" id="OU898276">
    <property type="protein sequence ID" value="CAG9826797.1"/>
    <property type="molecule type" value="Genomic_DNA"/>
</dbReference>
<sequence length="120" mass="13340">MKNGRSPGPGNISVEILKAGGPLLIEIITFLINQCCQQIKLPSEWKTAHQVSIFKKGNRNDPNYYKGLSVLPIGGRLFGKIINGKIQDNVGYLISEDQSGYIFQTRLEDLVLITCLYSNN</sequence>
<proteinExistence type="predicted"/>
<protein>
    <submittedName>
        <fullName evidence="1">Uncharacterized protein</fullName>
    </submittedName>
</protein>
<keyword evidence="2" id="KW-1185">Reference proteome</keyword>
<reference evidence="1" key="1">
    <citation type="submission" date="2022-01" db="EMBL/GenBank/DDBJ databases">
        <authorList>
            <person name="King R."/>
        </authorList>
    </citation>
    <scope>NUCLEOTIDE SEQUENCE</scope>
</reference>
<dbReference type="Proteomes" id="UP001153709">
    <property type="component" value="Chromosome 1"/>
</dbReference>
<evidence type="ECO:0000313" key="2">
    <source>
        <dbReference type="Proteomes" id="UP001153709"/>
    </source>
</evidence>
<dbReference type="PANTHER" id="PTHR19446">
    <property type="entry name" value="REVERSE TRANSCRIPTASES"/>
    <property type="match status" value="1"/>
</dbReference>
<accession>A0A9N9SPQ6</accession>